<sequence>MEFILEDLYENILSETNVSDFNLLSEEGSLKNRIKNIVEEVFESGENDNVTLDNFFISMADTPTVSGSLTTHRNLSNFNQKESTFNNRKNIVNTIAELEDSINIKENELVASMINNRFDKKLIKKIEGDLSFDKTLYEGLSTAFEKKQGDVDNKDIQQNTQRNVDESILLNALNQNQNNINYLLKDGVLLETMSQLSKANDLDLLNISVLETFLNLPALVQECSTKELYQEALFLQQAYLNNMHRYKTFLIRTKQRDIEKDESAESVGIPVLDSIKDFITKVIKDDMVSKLQDTLVTTSDFIILKRVIDVIVKVNQDDLKSLEMFINARYKYLSEYLSNSLKNNTNIMDILDFFREELFNILNVYQLIFASNDTKRNLPNECFMKDFLLECKVNYKEPEQELNKKLEQEEVEEEEKATKDEESKDV</sequence>
<dbReference type="EMBL" id="LXPE01000021">
    <property type="protein sequence ID" value="OBA26229.1"/>
    <property type="molecule type" value="Genomic_DNA"/>
</dbReference>
<dbReference type="AlphaFoldDB" id="A0A1B7TBV7"/>
<accession>A0A1B7TBV7</accession>
<feature type="region of interest" description="Disordered" evidence="1">
    <location>
        <begin position="402"/>
        <end position="426"/>
    </location>
</feature>
<name>A0A1B7TBV7_9ASCO</name>
<gene>
    <name evidence="2" type="ORF">HANVADRAFT_53297</name>
</gene>
<protein>
    <submittedName>
        <fullName evidence="2">Uncharacterized protein</fullName>
    </submittedName>
</protein>
<evidence type="ECO:0000313" key="3">
    <source>
        <dbReference type="Proteomes" id="UP000092321"/>
    </source>
</evidence>
<proteinExistence type="predicted"/>
<feature type="compositionally biased region" description="Basic and acidic residues" evidence="1">
    <location>
        <begin position="416"/>
        <end position="426"/>
    </location>
</feature>
<feature type="non-terminal residue" evidence="2">
    <location>
        <position position="426"/>
    </location>
</feature>
<dbReference type="Proteomes" id="UP000092321">
    <property type="component" value="Unassembled WGS sequence"/>
</dbReference>
<comment type="caution">
    <text evidence="2">The sequence shown here is derived from an EMBL/GenBank/DDBJ whole genome shotgun (WGS) entry which is preliminary data.</text>
</comment>
<keyword evidence="3" id="KW-1185">Reference proteome</keyword>
<dbReference type="OrthoDB" id="3972160at2759"/>
<evidence type="ECO:0000313" key="2">
    <source>
        <dbReference type="EMBL" id="OBA26229.1"/>
    </source>
</evidence>
<evidence type="ECO:0000256" key="1">
    <source>
        <dbReference type="SAM" id="MobiDB-lite"/>
    </source>
</evidence>
<reference evidence="3" key="1">
    <citation type="journal article" date="2016" name="Proc. Natl. Acad. Sci. U.S.A.">
        <title>Comparative genomics of biotechnologically important yeasts.</title>
        <authorList>
            <person name="Riley R."/>
            <person name="Haridas S."/>
            <person name="Wolfe K.H."/>
            <person name="Lopes M.R."/>
            <person name="Hittinger C.T."/>
            <person name="Goeker M."/>
            <person name="Salamov A.A."/>
            <person name="Wisecaver J.H."/>
            <person name="Long T.M."/>
            <person name="Calvey C.H."/>
            <person name="Aerts A.L."/>
            <person name="Barry K.W."/>
            <person name="Choi C."/>
            <person name="Clum A."/>
            <person name="Coughlan A.Y."/>
            <person name="Deshpande S."/>
            <person name="Douglass A.P."/>
            <person name="Hanson S.J."/>
            <person name="Klenk H.-P."/>
            <person name="LaButti K.M."/>
            <person name="Lapidus A."/>
            <person name="Lindquist E.A."/>
            <person name="Lipzen A.M."/>
            <person name="Meier-Kolthoff J.P."/>
            <person name="Ohm R.A."/>
            <person name="Otillar R.P."/>
            <person name="Pangilinan J.L."/>
            <person name="Peng Y."/>
            <person name="Rokas A."/>
            <person name="Rosa C.A."/>
            <person name="Scheuner C."/>
            <person name="Sibirny A.A."/>
            <person name="Slot J.C."/>
            <person name="Stielow J.B."/>
            <person name="Sun H."/>
            <person name="Kurtzman C.P."/>
            <person name="Blackwell M."/>
            <person name="Grigoriev I.V."/>
            <person name="Jeffries T.W."/>
        </authorList>
    </citation>
    <scope>NUCLEOTIDE SEQUENCE [LARGE SCALE GENOMIC DNA]</scope>
    <source>
        <strain evidence="3">NRRL Y-1626</strain>
    </source>
</reference>
<organism evidence="2 3">
    <name type="scientific">Hanseniaspora valbyensis NRRL Y-1626</name>
    <dbReference type="NCBI Taxonomy" id="766949"/>
    <lineage>
        <taxon>Eukaryota</taxon>
        <taxon>Fungi</taxon>
        <taxon>Dikarya</taxon>
        <taxon>Ascomycota</taxon>
        <taxon>Saccharomycotina</taxon>
        <taxon>Saccharomycetes</taxon>
        <taxon>Saccharomycodales</taxon>
        <taxon>Saccharomycodaceae</taxon>
        <taxon>Hanseniaspora</taxon>
    </lineage>
</organism>